<accession>A0A6J7WZL7</accession>
<name>A0A6J7WZL7_9CAUD</name>
<proteinExistence type="predicted"/>
<protein>
    <recommendedName>
        <fullName evidence="2">Tail fiber protein</fullName>
    </recommendedName>
</protein>
<dbReference type="EMBL" id="LR798301">
    <property type="protein sequence ID" value="CAB5222355.1"/>
    <property type="molecule type" value="Genomic_DNA"/>
</dbReference>
<gene>
    <name evidence="1" type="ORF">UFOVP361_155</name>
</gene>
<organism evidence="1">
    <name type="scientific">uncultured Caudovirales phage</name>
    <dbReference type="NCBI Taxonomy" id="2100421"/>
    <lineage>
        <taxon>Viruses</taxon>
        <taxon>Duplodnaviria</taxon>
        <taxon>Heunggongvirae</taxon>
        <taxon>Uroviricota</taxon>
        <taxon>Caudoviricetes</taxon>
        <taxon>Peduoviridae</taxon>
        <taxon>Maltschvirus</taxon>
        <taxon>Maltschvirus maltsch</taxon>
    </lineage>
</organism>
<reference evidence="1" key="1">
    <citation type="submission" date="2020-05" db="EMBL/GenBank/DDBJ databases">
        <authorList>
            <person name="Chiriac C."/>
            <person name="Salcher M."/>
            <person name="Ghai R."/>
            <person name="Kavagutti S V."/>
        </authorList>
    </citation>
    <scope>NUCLEOTIDE SEQUENCE</scope>
</reference>
<evidence type="ECO:0008006" key="2">
    <source>
        <dbReference type="Google" id="ProtNLM"/>
    </source>
</evidence>
<sequence>MAQKFLTNIDLNQNQLVNATFEVLGTDPSSGNFEGRLIYNSTTDTIKVYANSAWRSLPHTIASGGSYTDGITISESNGTVTLTLNLADTDSAGLLSSTFWNTLNDATDAATASKLAKRDANGNITVATPTADGHAATKGYVDAARSGLDVKQSVRAATTAPINLANQLENGDTLDTNVTLATGDRVLVKDQSTASENGIYVVNATGAPTRATDFDTTAEVTPGAFTFVEEGTTNADSGWVLTSNGTITVGTTGLTFAQFSGAGQITAGDGLTKTGNTINAVGTADRITVNADSIDIASTYAGQSTITTLGTVTTGTWSATAIAVAKGGTAATTESGARTNLASASSEASGRTTSTPALARVAKQGCAVSSAGVSTTVVTHNFGTTDVNVQIYEVSTGATVIGDVTRSNGNSLSVVLYGTIAANDYTIVVVG</sequence>
<evidence type="ECO:0000313" key="1">
    <source>
        <dbReference type="EMBL" id="CAB5222355.1"/>
    </source>
</evidence>